<organism evidence="3 4">
    <name type="scientific">Caenimonas aquaedulcis</name>
    <dbReference type="NCBI Taxonomy" id="2793270"/>
    <lineage>
        <taxon>Bacteria</taxon>
        <taxon>Pseudomonadati</taxon>
        <taxon>Pseudomonadota</taxon>
        <taxon>Betaproteobacteria</taxon>
        <taxon>Burkholderiales</taxon>
        <taxon>Comamonadaceae</taxon>
        <taxon>Caenimonas</taxon>
    </lineage>
</organism>
<proteinExistence type="inferred from homology"/>
<dbReference type="InterPro" id="IPR029044">
    <property type="entry name" value="Nucleotide-diphossugar_trans"/>
</dbReference>
<dbReference type="AlphaFoldDB" id="A0A931MET1"/>
<dbReference type="CDD" id="cd02511">
    <property type="entry name" value="Beta4Glucosyltransferase"/>
    <property type="match status" value="1"/>
</dbReference>
<comment type="caution">
    <text evidence="3">The sequence shown here is derived from an EMBL/GenBank/DDBJ whole genome shotgun (WGS) entry which is preliminary data.</text>
</comment>
<evidence type="ECO:0000313" key="3">
    <source>
        <dbReference type="EMBL" id="MBG9386866.1"/>
    </source>
</evidence>
<dbReference type="RefSeq" id="WP_196984825.1">
    <property type="nucleotide sequence ID" value="NZ_JADWYS010000001.1"/>
</dbReference>
<dbReference type="SUPFAM" id="SSF53448">
    <property type="entry name" value="Nucleotide-diphospho-sugar transferases"/>
    <property type="match status" value="1"/>
</dbReference>
<sequence length="261" mass="29727">MARISAYIIAYNEAAKVADAIHSVQWADEVVVADSNSTDGTIEIAQSLGARVVQIPFEGFGKLRNDAVAACTHDWVFSLDSDERCTPEVGAEVRALVENPQHGAYFVPRRNFFLGREIRHSGWYPNYRQPQLFRKEAMKYEMSPVHEGYELAPGVTAGYLSNAIWQLPFRDLSESLSKMNRYSTLGATKRRQSGSSYGKALTHAVWAFWKHWLFKRGFLDGWAGFIIALSYFEVTFYRYAKAVELEHQAQWAAGWKDILKR</sequence>
<dbReference type="Proteomes" id="UP000651050">
    <property type="component" value="Unassembled WGS sequence"/>
</dbReference>
<reference evidence="3" key="1">
    <citation type="submission" date="2020-11" db="EMBL/GenBank/DDBJ databases">
        <title>Bacterial whole genome sequence for Caenimonas sp. DR4.4.</title>
        <authorList>
            <person name="Le V."/>
            <person name="Ko S.-R."/>
            <person name="Ahn C.-Y."/>
            <person name="Oh H.-M."/>
        </authorList>
    </citation>
    <scope>NUCLEOTIDE SEQUENCE</scope>
    <source>
        <strain evidence="3">DR4.4</strain>
    </source>
</reference>
<comment type="similarity">
    <text evidence="1">Belongs to the glycosyltransferase 2 family. WaaE/KdtX subfamily.</text>
</comment>
<evidence type="ECO:0000256" key="1">
    <source>
        <dbReference type="ARBA" id="ARBA00038494"/>
    </source>
</evidence>
<keyword evidence="4" id="KW-1185">Reference proteome</keyword>
<accession>A0A931MET1</accession>
<dbReference type="Gene3D" id="3.90.550.10">
    <property type="entry name" value="Spore Coat Polysaccharide Biosynthesis Protein SpsA, Chain A"/>
    <property type="match status" value="1"/>
</dbReference>
<dbReference type="PANTHER" id="PTHR43630:SF2">
    <property type="entry name" value="GLYCOSYLTRANSFERASE"/>
    <property type="match status" value="1"/>
</dbReference>
<name>A0A931MET1_9BURK</name>
<feature type="domain" description="Glycosyltransferase 2-like" evidence="2">
    <location>
        <begin position="5"/>
        <end position="135"/>
    </location>
</feature>
<evidence type="ECO:0000313" key="4">
    <source>
        <dbReference type="Proteomes" id="UP000651050"/>
    </source>
</evidence>
<protein>
    <submittedName>
        <fullName evidence="3">Glycosyltransferase family 2 protein</fullName>
    </submittedName>
</protein>
<dbReference type="Pfam" id="PF00535">
    <property type="entry name" value="Glycos_transf_2"/>
    <property type="match status" value="1"/>
</dbReference>
<dbReference type="PANTHER" id="PTHR43630">
    <property type="entry name" value="POLY-BETA-1,6-N-ACETYL-D-GLUCOSAMINE SYNTHASE"/>
    <property type="match status" value="1"/>
</dbReference>
<gene>
    <name evidence="3" type="ORF">I5803_02410</name>
</gene>
<dbReference type="InterPro" id="IPR001173">
    <property type="entry name" value="Glyco_trans_2-like"/>
</dbReference>
<dbReference type="EMBL" id="JADWYS010000001">
    <property type="protein sequence ID" value="MBG9386866.1"/>
    <property type="molecule type" value="Genomic_DNA"/>
</dbReference>
<evidence type="ECO:0000259" key="2">
    <source>
        <dbReference type="Pfam" id="PF00535"/>
    </source>
</evidence>